<evidence type="ECO:0000313" key="1">
    <source>
        <dbReference type="EMBL" id="CDG19739.1"/>
    </source>
</evidence>
<keyword evidence="2" id="KW-1185">Reference proteome</keyword>
<accession>A0A068QYA7</accession>
<dbReference type="HOGENOM" id="CLU_3190829_0_0_6"/>
<name>A0A068QYA7_9GAMM</name>
<proteinExistence type="predicted"/>
<reference evidence="1 2" key="1">
    <citation type="submission" date="2013-07" db="EMBL/GenBank/DDBJ databases">
        <authorList>
            <person name="Genoscope - CEA"/>
        </authorList>
    </citation>
    <scope>NUCLEOTIDE SEQUENCE [LARGE SCALE GENOMIC DNA]</scope>
    <source>
        <strain evidence="1 2">G6</strain>
    </source>
</reference>
<organism evidence="1 2">
    <name type="scientific">Xenorhabdus poinarii G6</name>
    <dbReference type="NCBI Taxonomy" id="1354304"/>
    <lineage>
        <taxon>Bacteria</taxon>
        <taxon>Pseudomonadati</taxon>
        <taxon>Pseudomonadota</taxon>
        <taxon>Gammaproteobacteria</taxon>
        <taxon>Enterobacterales</taxon>
        <taxon>Morganellaceae</taxon>
        <taxon>Xenorhabdus</taxon>
    </lineage>
</organism>
<protein>
    <submittedName>
        <fullName evidence="1">Uncharacterized protein</fullName>
    </submittedName>
</protein>
<sequence>MSNHQTVNGDNVHCLTDFKFPFSETIHYVNLQKPYYCIRFSLPIFKKNGLLGIN</sequence>
<dbReference type="Proteomes" id="UP000032735">
    <property type="component" value="Chromosome"/>
</dbReference>
<dbReference type="EMBL" id="FO704551">
    <property type="protein sequence ID" value="CDG19739.1"/>
    <property type="molecule type" value="Genomic_DNA"/>
</dbReference>
<dbReference type="KEGG" id="xpo:XPG1_0084"/>
<dbReference type="AlphaFoldDB" id="A0A068QYA7"/>
<dbReference type="STRING" id="1354304.XPG1_0084"/>
<evidence type="ECO:0000313" key="2">
    <source>
        <dbReference type="Proteomes" id="UP000032735"/>
    </source>
</evidence>
<gene>
    <name evidence="1" type="ORF">XPG1_0084</name>
</gene>